<sequence>MRTSACCKREILDKSLQLVAVVLLDLEVLFEKITEFLKIDAFGFLDVDSGGSFLFGPGLALQLSAIIDRLVGDLC</sequence>
<accession>A0A1C9I4M0</accession>
<protein>
    <submittedName>
        <fullName evidence="1">Uncharacterized protein</fullName>
    </submittedName>
</protein>
<proteinExistence type="predicted"/>
<reference evidence="1" key="1">
    <citation type="journal article" date="2015" name="BMC Genomics">
        <title>Transcriptome profiling of a Rhizobium leguminosarum bv. trifolii rosR mutant reveals the role of the transcriptional regulator RosR in motility, synthesis of cell-surface components, and other cellular processes.</title>
        <authorList>
            <person name="Rachwal K."/>
            <person name="Matczynska E."/>
            <person name="Janczarek M."/>
        </authorList>
    </citation>
    <scope>NUCLEOTIDE SEQUENCE</scope>
    <source>
        <strain evidence="1">Rt24.2</strain>
    </source>
</reference>
<reference evidence="1" key="2">
    <citation type="journal article" date="2016" name="Front. Microbiol.">
        <title>The Regulatory Protein RosR Affects Rhizobium leguminosarum bv. trifolii Protein Profiles, Cell Surface Properties, and Symbiosis with Clover.</title>
        <authorList>
            <person name="Rachwal K."/>
            <person name="Boguszewska A."/>
            <person name="Kopcinska J."/>
            <person name="Karas M."/>
            <person name="Tchorzewski M."/>
            <person name="Janczarek M."/>
        </authorList>
    </citation>
    <scope>NUCLEOTIDE SEQUENCE</scope>
    <source>
        <strain evidence="1">Rt24.2</strain>
    </source>
</reference>
<name>A0A1C9I4M0_RHILT</name>
<dbReference type="EMBL" id="KX491509">
    <property type="protein sequence ID" value="AOO93873.1"/>
    <property type="molecule type" value="Genomic_DNA"/>
</dbReference>
<evidence type="ECO:0000313" key="1">
    <source>
        <dbReference type="EMBL" id="AOO93873.1"/>
    </source>
</evidence>
<dbReference type="AlphaFoldDB" id="A0A1C9I4M0"/>
<organism evidence="1">
    <name type="scientific">Rhizobium leguminosarum bv. trifolii</name>
    <dbReference type="NCBI Taxonomy" id="386"/>
    <lineage>
        <taxon>Bacteria</taxon>
        <taxon>Pseudomonadati</taxon>
        <taxon>Pseudomonadota</taxon>
        <taxon>Alphaproteobacteria</taxon>
        <taxon>Hyphomicrobiales</taxon>
        <taxon>Rhizobiaceae</taxon>
        <taxon>Rhizobium/Agrobacterium group</taxon>
        <taxon>Rhizobium</taxon>
    </lineage>
</organism>